<sequence length="415" mass="47636">MNNKNSLRAAIDNFISAQRVQLLSILISQLKDIELAEDALQDALIKAWSNWQQQGIPSHPKSWVLKTAYNQAIDILRRQQNFNSKQAQISHLLELQHELNTHSVDELIPDESLKLIFTCCHPALDNQSQIALTLNTICGFSTEQVAVSFLLKVPTMAQRLVRAKRKIKLSGIPYQTPEKNNLESRLNNVLSVIYLIYNQGYYSTDNSSLIELDYTNEAIHLGLMLNQLMPQQAELLGLLALMYFHLARFESRVQKTNQIISLEQQDRKLWDHQKIQRANDWFLQAVQLKSMGPYQIQAAISGVHCEAKHFKDTDWKQIALLYNKLHEYLPNSTVRINQAVAMAYNDQANEAWKLLQTIAPNKLDDYLPMYLAKAHILKTMGQHSEANNNYSLAMALTKNLQEKTHLQTQIDLINH</sequence>
<proteinExistence type="predicted"/>
<name>A0A3B0WLQ4_9ZZZZ</name>
<dbReference type="InterPro" id="IPR007627">
    <property type="entry name" value="RNA_pol_sigma70_r2"/>
</dbReference>
<dbReference type="InterPro" id="IPR013249">
    <property type="entry name" value="RNA_pol_sigma70_r4_t2"/>
</dbReference>
<feature type="domain" description="DUF6596" evidence="3">
    <location>
        <begin position="185"/>
        <end position="285"/>
    </location>
</feature>
<feature type="domain" description="RNA polymerase sigma factor 70 region 4 type 2" evidence="2">
    <location>
        <begin position="116"/>
        <end position="167"/>
    </location>
</feature>
<feature type="domain" description="RNA polymerase sigma-70 region 2" evidence="1">
    <location>
        <begin position="21"/>
        <end position="80"/>
    </location>
</feature>
<dbReference type="Pfam" id="PF08281">
    <property type="entry name" value="Sigma70_r4_2"/>
    <property type="match status" value="1"/>
</dbReference>
<dbReference type="Gene3D" id="1.10.1740.10">
    <property type="match status" value="1"/>
</dbReference>
<dbReference type="Gene3D" id="1.25.40.10">
    <property type="entry name" value="Tetratricopeptide repeat domain"/>
    <property type="match status" value="1"/>
</dbReference>
<dbReference type="InterPro" id="IPR046531">
    <property type="entry name" value="DUF6596"/>
</dbReference>
<evidence type="ECO:0000259" key="3">
    <source>
        <dbReference type="Pfam" id="PF20239"/>
    </source>
</evidence>
<evidence type="ECO:0000259" key="2">
    <source>
        <dbReference type="Pfam" id="PF08281"/>
    </source>
</evidence>
<dbReference type="PANTHER" id="PTHR47756">
    <property type="entry name" value="BLL6612 PROTEIN-RELATED"/>
    <property type="match status" value="1"/>
</dbReference>
<reference evidence="4" key="1">
    <citation type="submission" date="2018-06" db="EMBL/GenBank/DDBJ databases">
        <authorList>
            <person name="Zhirakovskaya E."/>
        </authorList>
    </citation>
    <scope>NUCLEOTIDE SEQUENCE</scope>
</reference>
<protein>
    <submittedName>
        <fullName evidence="4">RNA polymerase ECF-type sigma factor</fullName>
    </submittedName>
</protein>
<dbReference type="InterPro" id="IPR013324">
    <property type="entry name" value="RNA_pol_sigma_r3/r4-like"/>
</dbReference>
<dbReference type="SUPFAM" id="SSF88946">
    <property type="entry name" value="Sigma2 domain of RNA polymerase sigma factors"/>
    <property type="match status" value="1"/>
</dbReference>
<dbReference type="AlphaFoldDB" id="A0A3B0WLQ4"/>
<dbReference type="EMBL" id="UOFA01000121">
    <property type="protein sequence ID" value="VAW44504.1"/>
    <property type="molecule type" value="Genomic_DNA"/>
</dbReference>
<accession>A0A3B0WLQ4</accession>
<dbReference type="PANTHER" id="PTHR47756:SF2">
    <property type="entry name" value="BLL6612 PROTEIN"/>
    <property type="match status" value="1"/>
</dbReference>
<dbReference type="InterPro" id="IPR013325">
    <property type="entry name" value="RNA_pol_sigma_r2"/>
</dbReference>
<dbReference type="Pfam" id="PF20239">
    <property type="entry name" value="DUF6596"/>
    <property type="match status" value="1"/>
</dbReference>
<dbReference type="GO" id="GO:0006352">
    <property type="term" value="P:DNA-templated transcription initiation"/>
    <property type="evidence" value="ECO:0007669"/>
    <property type="project" value="InterPro"/>
</dbReference>
<gene>
    <name evidence="4" type="ORF">MNBD_GAMMA02-621</name>
</gene>
<organism evidence="4">
    <name type="scientific">hydrothermal vent metagenome</name>
    <dbReference type="NCBI Taxonomy" id="652676"/>
    <lineage>
        <taxon>unclassified sequences</taxon>
        <taxon>metagenomes</taxon>
        <taxon>ecological metagenomes</taxon>
    </lineage>
</organism>
<dbReference type="GO" id="GO:0003677">
    <property type="term" value="F:DNA binding"/>
    <property type="evidence" value="ECO:0007669"/>
    <property type="project" value="InterPro"/>
</dbReference>
<dbReference type="SUPFAM" id="SSF88659">
    <property type="entry name" value="Sigma3 and sigma4 domains of RNA polymerase sigma factors"/>
    <property type="match status" value="1"/>
</dbReference>
<dbReference type="InterPro" id="IPR011990">
    <property type="entry name" value="TPR-like_helical_dom_sf"/>
</dbReference>
<dbReference type="GO" id="GO:0016987">
    <property type="term" value="F:sigma factor activity"/>
    <property type="evidence" value="ECO:0007669"/>
    <property type="project" value="InterPro"/>
</dbReference>
<evidence type="ECO:0000259" key="1">
    <source>
        <dbReference type="Pfam" id="PF04542"/>
    </source>
</evidence>
<evidence type="ECO:0000313" key="4">
    <source>
        <dbReference type="EMBL" id="VAW44504.1"/>
    </source>
</evidence>
<dbReference type="Pfam" id="PF04542">
    <property type="entry name" value="Sigma70_r2"/>
    <property type="match status" value="1"/>
</dbReference>